<dbReference type="Gramene" id="OQU92747">
    <property type="protein sequence ID" value="OQU92747"/>
    <property type="gene ID" value="SORBI_3001G402125"/>
</dbReference>
<accession>A0A1Z5SA09</accession>
<dbReference type="AlphaFoldDB" id="A0A1Z5SA09"/>
<dbReference type="OMA" id="YMQVIFR"/>
<gene>
    <name evidence="1" type="ORF">SORBI_3001G402125</name>
</gene>
<evidence type="ECO:0000313" key="1">
    <source>
        <dbReference type="EMBL" id="OQU92747.1"/>
    </source>
</evidence>
<dbReference type="FunCoup" id="A0A1Z5SA09">
    <property type="interactions" value="612"/>
</dbReference>
<sequence>MFGSWIRGFAPRLRNQMLVGIAAFCWVLWLNRNDAVFQNLVANSYLQVIFRGSFWIRHWSLLSKEEERRNLNYGCRYLEGAALQLFSSWKHYKRIGV</sequence>
<reference evidence="1 2" key="1">
    <citation type="journal article" date="2009" name="Nature">
        <title>The Sorghum bicolor genome and the diversification of grasses.</title>
        <authorList>
            <person name="Paterson A.H."/>
            <person name="Bowers J.E."/>
            <person name="Bruggmann R."/>
            <person name="Dubchak I."/>
            <person name="Grimwood J."/>
            <person name="Gundlach H."/>
            <person name="Haberer G."/>
            <person name="Hellsten U."/>
            <person name="Mitros T."/>
            <person name="Poliakov A."/>
            <person name="Schmutz J."/>
            <person name="Spannagl M."/>
            <person name="Tang H."/>
            <person name="Wang X."/>
            <person name="Wicker T."/>
            <person name="Bharti A.K."/>
            <person name="Chapman J."/>
            <person name="Feltus F.A."/>
            <person name="Gowik U."/>
            <person name="Grigoriev I.V."/>
            <person name="Lyons E."/>
            <person name="Maher C.A."/>
            <person name="Martis M."/>
            <person name="Narechania A."/>
            <person name="Otillar R.P."/>
            <person name="Penning B.W."/>
            <person name="Salamov A.A."/>
            <person name="Wang Y."/>
            <person name="Zhang L."/>
            <person name="Carpita N.C."/>
            <person name="Freeling M."/>
            <person name="Gingle A.R."/>
            <person name="Hash C.T."/>
            <person name="Keller B."/>
            <person name="Klein P."/>
            <person name="Kresovich S."/>
            <person name="McCann M.C."/>
            <person name="Ming R."/>
            <person name="Peterson D.G."/>
            <person name="Mehboob-ur-Rahman"/>
            <person name="Ware D."/>
            <person name="Westhoff P."/>
            <person name="Mayer K.F."/>
            <person name="Messing J."/>
            <person name="Rokhsar D.S."/>
        </authorList>
    </citation>
    <scope>NUCLEOTIDE SEQUENCE [LARGE SCALE GENOMIC DNA]</scope>
    <source>
        <strain evidence="2">cv. BTx623</strain>
    </source>
</reference>
<keyword evidence="2" id="KW-1185">Reference proteome</keyword>
<name>A0A1Z5SA09_SORBI</name>
<proteinExistence type="predicted"/>
<protein>
    <submittedName>
        <fullName evidence="1">Uncharacterized protein</fullName>
    </submittedName>
</protein>
<organism evidence="1 2">
    <name type="scientific">Sorghum bicolor</name>
    <name type="common">Sorghum</name>
    <name type="synonym">Sorghum vulgare</name>
    <dbReference type="NCBI Taxonomy" id="4558"/>
    <lineage>
        <taxon>Eukaryota</taxon>
        <taxon>Viridiplantae</taxon>
        <taxon>Streptophyta</taxon>
        <taxon>Embryophyta</taxon>
        <taxon>Tracheophyta</taxon>
        <taxon>Spermatophyta</taxon>
        <taxon>Magnoliopsida</taxon>
        <taxon>Liliopsida</taxon>
        <taxon>Poales</taxon>
        <taxon>Poaceae</taxon>
        <taxon>PACMAD clade</taxon>
        <taxon>Panicoideae</taxon>
        <taxon>Andropogonodae</taxon>
        <taxon>Andropogoneae</taxon>
        <taxon>Sorghinae</taxon>
        <taxon>Sorghum</taxon>
    </lineage>
</organism>
<reference evidence="2" key="2">
    <citation type="journal article" date="2018" name="Plant J.">
        <title>The Sorghum bicolor reference genome: improved assembly, gene annotations, a transcriptome atlas, and signatures of genome organization.</title>
        <authorList>
            <person name="McCormick R.F."/>
            <person name="Truong S.K."/>
            <person name="Sreedasyam A."/>
            <person name="Jenkins J."/>
            <person name="Shu S."/>
            <person name="Sims D."/>
            <person name="Kennedy M."/>
            <person name="Amirebrahimi M."/>
            <person name="Weers B.D."/>
            <person name="McKinley B."/>
            <person name="Mattison A."/>
            <person name="Morishige D.T."/>
            <person name="Grimwood J."/>
            <person name="Schmutz J."/>
            <person name="Mullet J.E."/>
        </authorList>
    </citation>
    <scope>NUCLEOTIDE SEQUENCE [LARGE SCALE GENOMIC DNA]</scope>
    <source>
        <strain evidence="2">cv. BTx623</strain>
    </source>
</reference>
<dbReference type="EMBL" id="CM000760">
    <property type="protein sequence ID" value="OQU92747.1"/>
    <property type="molecule type" value="Genomic_DNA"/>
</dbReference>
<dbReference type="InParanoid" id="A0A1Z5SA09"/>
<evidence type="ECO:0000313" key="2">
    <source>
        <dbReference type="Proteomes" id="UP000000768"/>
    </source>
</evidence>
<dbReference type="Proteomes" id="UP000000768">
    <property type="component" value="Chromosome 1"/>
</dbReference>